<proteinExistence type="inferred from homology"/>
<dbReference type="Gene3D" id="3.40.190.10">
    <property type="entry name" value="Periplasmic binding protein-like II"/>
    <property type="match status" value="1"/>
</dbReference>
<sequence>MTPVGSPDPPACPPSPADPNRGSLPATMSGGSVTMHRRHLPGLAAALFAAPALAQDRYPNRPIRMIVPLPAGGATDIWARLVAEPLAAILGQPVVIENRGGAGGLVGTEAAKNAPPDGYTILFHIANFVQTPVVLRRWPYTPDDFAPIGKFGTTPLPFCVRADIPATTLQEFIAWAKGKQLPYGTYSPGTSGHAFAQALSDLETLDMTAVHYRGEAPMLQDVLGGRIPCAFHSMTGSGEHIRNGRLRPLATLGRAGIPSLPQVPTFVSLGYPDWFGNSGFVGLWAPVRTPEPIQAALVDAFRQVMQRPDVLRRMAETDTIPQYLPPAEFRADIAAYQQFWQGLVDRLGLTAEG</sequence>
<feature type="compositionally biased region" description="Pro residues" evidence="2">
    <location>
        <begin position="1"/>
        <end position="17"/>
    </location>
</feature>
<dbReference type="InterPro" id="IPR042100">
    <property type="entry name" value="Bug_dom1"/>
</dbReference>
<dbReference type="InterPro" id="IPR005064">
    <property type="entry name" value="BUG"/>
</dbReference>
<dbReference type="CDD" id="cd07012">
    <property type="entry name" value="PBP2_Bug_TTT"/>
    <property type="match status" value="1"/>
</dbReference>
<reference evidence="3 4" key="1">
    <citation type="journal article" date="2020" name="Microorganisms">
        <title>Osmotic Adaptation and Compatible Solute Biosynthesis of Phototrophic Bacteria as Revealed from Genome Analyses.</title>
        <authorList>
            <person name="Imhoff J.F."/>
            <person name="Rahn T."/>
            <person name="Kunzel S."/>
            <person name="Keller A."/>
            <person name="Neulinger S.C."/>
        </authorList>
    </citation>
    <scope>NUCLEOTIDE SEQUENCE [LARGE SCALE GENOMIC DNA]</scope>
    <source>
        <strain evidence="3 4">DSM 15382</strain>
    </source>
</reference>
<dbReference type="EMBL" id="NRSG01000020">
    <property type="protein sequence ID" value="MBK1657529.1"/>
    <property type="molecule type" value="Genomic_DNA"/>
</dbReference>
<comment type="similarity">
    <text evidence="1">Belongs to the UPF0065 (bug) family.</text>
</comment>
<evidence type="ECO:0008006" key="5">
    <source>
        <dbReference type="Google" id="ProtNLM"/>
    </source>
</evidence>
<dbReference type="PANTHER" id="PTHR42928">
    <property type="entry name" value="TRICARBOXYLATE-BINDING PROTEIN"/>
    <property type="match status" value="1"/>
</dbReference>
<accession>A0ABS1CUN2</accession>
<evidence type="ECO:0000313" key="4">
    <source>
        <dbReference type="Proteomes" id="UP000697995"/>
    </source>
</evidence>
<evidence type="ECO:0000256" key="2">
    <source>
        <dbReference type="SAM" id="MobiDB-lite"/>
    </source>
</evidence>
<organism evidence="3 4">
    <name type="scientific">Paracraurococcus ruber</name>
    <dbReference type="NCBI Taxonomy" id="77675"/>
    <lineage>
        <taxon>Bacteria</taxon>
        <taxon>Pseudomonadati</taxon>
        <taxon>Pseudomonadota</taxon>
        <taxon>Alphaproteobacteria</taxon>
        <taxon>Acetobacterales</taxon>
        <taxon>Roseomonadaceae</taxon>
        <taxon>Paracraurococcus</taxon>
    </lineage>
</organism>
<keyword evidence="4" id="KW-1185">Reference proteome</keyword>
<dbReference type="Proteomes" id="UP000697995">
    <property type="component" value="Unassembled WGS sequence"/>
</dbReference>
<dbReference type="PIRSF" id="PIRSF017082">
    <property type="entry name" value="YflP"/>
    <property type="match status" value="1"/>
</dbReference>
<gene>
    <name evidence="3" type="ORF">CKO45_04705</name>
</gene>
<comment type="caution">
    <text evidence="3">The sequence shown here is derived from an EMBL/GenBank/DDBJ whole genome shotgun (WGS) entry which is preliminary data.</text>
</comment>
<feature type="region of interest" description="Disordered" evidence="2">
    <location>
        <begin position="1"/>
        <end position="33"/>
    </location>
</feature>
<name>A0ABS1CUN2_9PROT</name>
<evidence type="ECO:0000256" key="1">
    <source>
        <dbReference type="ARBA" id="ARBA00006987"/>
    </source>
</evidence>
<dbReference type="Gene3D" id="3.40.190.150">
    <property type="entry name" value="Bordetella uptake gene, domain 1"/>
    <property type="match status" value="1"/>
</dbReference>
<evidence type="ECO:0000313" key="3">
    <source>
        <dbReference type="EMBL" id="MBK1657529.1"/>
    </source>
</evidence>
<protein>
    <recommendedName>
        <fullName evidence="5">Tripartite tricarboxylate transporter substrate binding protein</fullName>
    </recommendedName>
</protein>
<dbReference type="SUPFAM" id="SSF53850">
    <property type="entry name" value="Periplasmic binding protein-like II"/>
    <property type="match status" value="1"/>
</dbReference>
<dbReference type="Pfam" id="PF03401">
    <property type="entry name" value="TctC"/>
    <property type="match status" value="1"/>
</dbReference>
<dbReference type="PANTHER" id="PTHR42928:SF5">
    <property type="entry name" value="BLR1237 PROTEIN"/>
    <property type="match status" value="1"/>
</dbReference>